<reference evidence="3 4" key="1">
    <citation type="submission" date="2016-09" db="EMBL/GenBank/DDBJ databases">
        <title>Photobacterium proteolyticum sp. nov. a protease producing bacterium isolated from ocean sediments of Laizhou Bay.</title>
        <authorList>
            <person name="Li Y."/>
        </authorList>
    </citation>
    <scope>NUCLEOTIDE SEQUENCE [LARGE SCALE GENOMIC DNA]</scope>
    <source>
        <strain evidence="3 4">13-12</strain>
    </source>
</reference>
<feature type="coiled-coil region" evidence="1">
    <location>
        <begin position="140"/>
        <end position="167"/>
    </location>
</feature>
<feature type="domain" description="DUF2059" evidence="2">
    <location>
        <begin position="86"/>
        <end position="136"/>
    </location>
</feature>
<evidence type="ECO:0000256" key="1">
    <source>
        <dbReference type="SAM" id="Coils"/>
    </source>
</evidence>
<dbReference type="STRING" id="1903952.BIT28_05975"/>
<name>A0A1Q9GEC0_9GAMM</name>
<keyword evidence="4" id="KW-1185">Reference proteome</keyword>
<organism evidence="3 4">
    <name type="scientific">Photobacterium proteolyticum</name>
    <dbReference type="NCBI Taxonomy" id="1903952"/>
    <lineage>
        <taxon>Bacteria</taxon>
        <taxon>Pseudomonadati</taxon>
        <taxon>Pseudomonadota</taxon>
        <taxon>Gammaproteobacteria</taxon>
        <taxon>Vibrionales</taxon>
        <taxon>Vibrionaceae</taxon>
        <taxon>Photobacterium</taxon>
    </lineage>
</organism>
<dbReference type="EMBL" id="MJIL01000090">
    <property type="protein sequence ID" value="OLQ72741.1"/>
    <property type="molecule type" value="Genomic_DNA"/>
</dbReference>
<keyword evidence="1" id="KW-0175">Coiled coil</keyword>
<protein>
    <recommendedName>
        <fullName evidence="2">DUF2059 domain-containing protein</fullName>
    </recommendedName>
</protein>
<sequence length="172" mass="20206">MRHFIYFLIFISGSVLADTNSHRQLAEELYKAMNVEASINLSEQNMRNISSRQLAEYNAPTEAKVIMQEYMNKQVSVQMEVLRSVKFHDAYMDSYMKLFTEKEIKTILDFYTSPTGLKFLKSNLEMQQIFAKVAEEVSVEMKVTERLLKLRKELDEKLEQVKNTNFQNININ</sequence>
<accession>A0A1Q9GEC0</accession>
<gene>
    <name evidence="3" type="ORF">BIT28_05975</name>
</gene>
<comment type="caution">
    <text evidence="3">The sequence shown here is derived from an EMBL/GenBank/DDBJ whole genome shotgun (WGS) entry which is preliminary data.</text>
</comment>
<evidence type="ECO:0000313" key="4">
    <source>
        <dbReference type="Proteomes" id="UP000186905"/>
    </source>
</evidence>
<proteinExistence type="predicted"/>
<dbReference type="InterPro" id="IPR018637">
    <property type="entry name" value="DUF2059"/>
</dbReference>
<dbReference type="Proteomes" id="UP000186905">
    <property type="component" value="Unassembled WGS sequence"/>
</dbReference>
<dbReference type="RefSeq" id="WP_075766755.1">
    <property type="nucleotide sequence ID" value="NZ_MJIL01000090.1"/>
</dbReference>
<dbReference type="Pfam" id="PF09832">
    <property type="entry name" value="DUF2059"/>
    <property type="match status" value="1"/>
</dbReference>
<evidence type="ECO:0000259" key="2">
    <source>
        <dbReference type="Pfam" id="PF09832"/>
    </source>
</evidence>
<dbReference type="OrthoDB" id="191313at2"/>
<dbReference type="AlphaFoldDB" id="A0A1Q9GEC0"/>
<evidence type="ECO:0000313" key="3">
    <source>
        <dbReference type="EMBL" id="OLQ72741.1"/>
    </source>
</evidence>